<proteinExistence type="predicted"/>
<reference evidence="2 3" key="1">
    <citation type="journal article" date="2014" name="Syst. Appl. Microbiol.">
        <title>Microsymbionts of Phaseolus vulgaris in acid and alkaline soils of Mexico.</title>
        <authorList>
            <person name="Verastegui-Valdes M.M."/>
            <person name="Zhang Y.J."/>
            <person name="Rivera-Orduna F.N."/>
            <person name="Cheng H.P."/>
            <person name="Sui X.H."/>
            <person name="Wang E.T."/>
        </authorList>
    </citation>
    <scope>NUCLEOTIDE SEQUENCE [LARGE SCALE GENOMIC DNA]</scope>
    <source>
        <strain evidence="2 3">FG01</strain>
    </source>
</reference>
<comment type="caution">
    <text evidence="2">The sequence shown here is derived from an EMBL/GenBank/DDBJ whole genome shotgun (WGS) entry which is preliminary data.</text>
</comment>
<dbReference type="AlphaFoldDB" id="A0A2S3YRI4"/>
<dbReference type="PANTHER" id="PTHR22916:SF3">
    <property type="entry name" value="UDP-GLCNAC:BETAGAL BETA-1,3-N-ACETYLGLUCOSAMINYLTRANSFERASE-LIKE PROTEIN 1"/>
    <property type="match status" value="1"/>
</dbReference>
<evidence type="ECO:0000313" key="3">
    <source>
        <dbReference type="Proteomes" id="UP000237511"/>
    </source>
</evidence>
<dbReference type="GO" id="GO:0016758">
    <property type="term" value="F:hexosyltransferase activity"/>
    <property type="evidence" value="ECO:0007669"/>
    <property type="project" value="UniProtKB-ARBA"/>
</dbReference>
<gene>
    <name evidence="2" type="ORF">ATY31_06955</name>
</gene>
<dbReference type="PANTHER" id="PTHR22916">
    <property type="entry name" value="GLYCOSYLTRANSFERASE"/>
    <property type="match status" value="1"/>
</dbReference>
<dbReference type="InterPro" id="IPR001173">
    <property type="entry name" value="Glyco_trans_2-like"/>
</dbReference>
<protein>
    <recommendedName>
        <fullName evidence="1">Glycosyltransferase 2-like domain-containing protein</fullName>
    </recommendedName>
</protein>
<dbReference type="Gene3D" id="3.90.550.10">
    <property type="entry name" value="Spore Coat Polysaccharide Biosynthesis Protein SpsA, Chain A"/>
    <property type="match status" value="1"/>
</dbReference>
<dbReference type="Proteomes" id="UP000237511">
    <property type="component" value="Unassembled WGS sequence"/>
</dbReference>
<evidence type="ECO:0000259" key="1">
    <source>
        <dbReference type="Pfam" id="PF00535"/>
    </source>
</evidence>
<organism evidence="2 3">
    <name type="scientific">Sinorhizobium americanum</name>
    <dbReference type="NCBI Taxonomy" id="194963"/>
    <lineage>
        <taxon>Bacteria</taxon>
        <taxon>Pseudomonadati</taxon>
        <taxon>Pseudomonadota</taxon>
        <taxon>Alphaproteobacteria</taxon>
        <taxon>Hyphomicrobiales</taxon>
        <taxon>Rhizobiaceae</taxon>
        <taxon>Sinorhizobium/Ensifer group</taxon>
        <taxon>Sinorhizobium</taxon>
    </lineage>
</organism>
<dbReference type="EMBL" id="LODU01000012">
    <property type="protein sequence ID" value="POH34203.1"/>
    <property type="molecule type" value="Genomic_DNA"/>
</dbReference>
<dbReference type="InterPro" id="IPR029044">
    <property type="entry name" value="Nucleotide-diphossugar_trans"/>
</dbReference>
<accession>A0A2S3YRI4</accession>
<dbReference type="Pfam" id="PF00535">
    <property type="entry name" value="Glycos_transf_2"/>
    <property type="match status" value="1"/>
</dbReference>
<sequence length="307" mass="35254">MKRWNLPVGGAIVVRAFESLDRNGQLSDICADPQRLYEWWWPYKAIRRKFLRIQRPCVSVIVATRNNEATIERSLRSLTRQTLNNLEIIVVDDASTDGSLGIIREIARADHRIRVITNARQLGTGASRNRGLQAATGDYVTFQDGDDFSAPSRLEMQCDALQKFPGKKLVLCNYVRVNEDGARLQINDRRVMKCIISMMFPRREVLDRVGFFLESNLSEDADFYERIKIAFGKGCELLVFRTLYEALFRNNSSFFSEVDIQNAGERVVRFTRKAEAAASWEAMQQRHAKMRKGEIDVYVSPARLVTF</sequence>
<evidence type="ECO:0000313" key="2">
    <source>
        <dbReference type="EMBL" id="POH34203.1"/>
    </source>
</evidence>
<feature type="domain" description="Glycosyltransferase 2-like" evidence="1">
    <location>
        <begin position="59"/>
        <end position="203"/>
    </location>
</feature>
<name>A0A2S3YRI4_9HYPH</name>
<dbReference type="CDD" id="cd00761">
    <property type="entry name" value="Glyco_tranf_GTA_type"/>
    <property type="match status" value="1"/>
</dbReference>
<dbReference type="SUPFAM" id="SSF53448">
    <property type="entry name" value="Nucleotide-diphospho-sugar transferases"/>
    <property type="match status" value="1"/>
</dbReference>